<name>A0ABR1XI02_9PEZI</name>
<evidence type="ECO:0000313" key="3">
    <source>
        <dbReference type="Proteomes" id="UP001456524"/>
    </source>
</evidence>
<sequence>MFALSLLHSRPLDHPIANCRIGYQPPASAPPHFCNLSFLSNRVCGHVRQLNSPSPSRTSASIANHAHHAAVPGSPPHPFPLPLSLVRSFTHPRLATPSPSPPHPPPPPTSPIPRPVAEHSRSSTSYVSSTGNHDCYCCYSCCCASPSAGSAGMAWHGMAWHGQEARDRAPDARVAGAVPASRQGASAWRGYRPMPSIHIHPSIHPSIHHCCQIPYLG</sequence>
<feature type="compositionally biased region" description="Polar residues" evidence="1">
    <location>
        <begin position="50"/>
        <end position="62"/>
    </location>
</feature>
<protein>
    <submittedName>
        <fullName evidence="2">Uncharacterized protein</fullName>
    </submittedName>
</protein>
<feature type="region of interest" description="Disordered" evidence="1">
    <location>
        <begin position="50"/>
        <end position="74"/>
    </location>
</feature>
<gene>
    <name evidence="2" type="ORF">IWX90DRAFT_45395</name>
</gene>
<feature type="compositionally biased region" description="Pro residues" evidence="1">
    <location>
        <begin position="98"/>
        <end position="114"/>
    </location>
</feature>
<feature type="region of interest" description="Disordered" evidence="1">
    <location>
        <begin position="91"/>
        <end position="125"/>
    </location>
</feature>
<proteinExistence type="predicted"/>
<dbReference type="Proteomes" id="UP001456524">
    <property type="component" value="Unassembled WGS sequence"/>
</dbReference>
<evidence type="ECO:0000313" key="2">
    <source>
        <dbReference type="EMBL" id="KAK8155690.1"/>
    </source>
</evidence>
<organism evidence="2 3">
    <name type="scientific">Phyllosticta citrichinensis</name>
    <dbReference type="NCBI Taxonomy" id="1130410"/>
    <lineage>
        <taxon>Eukaryota</taxon>
        <taxon>Fungi</taxon>
        <taxon>Dikarya</taxon>
        <taxon>Ascomycota</taxon>
        <taxon>Pezizomycotina</taxon>
        <taxon>Dothideomycetes</taxon>
        <taxon>Dothideomycetes incertae sedis</taxon>
        <taxon>Botryosphaeriales</taxon>
        <taxon>Phyllostictaceae</taxon>
        <taxon>Phyllosticta</taxon>
    </lineage>
</organism>
<comment type="caution">
    <text evidence="2">The sequence shown here is derived from an EMBL/GenBank/DDBJ whole genome shotgun (WGS) entry which is preliminary data.</text>
</comment>
<accession>A0ABR1XI02</accession>
<evidence type="ECO:0000256" key="1">
    <source>
        <dbReference type="SAM" id="MobiDB-lite"/>
    </source>
</evidence>
<reference evidence="2 3" key="1">
    <citation type="journal article" date="2022" name="G3 (Bethesda)">
        <title>Enemy or ally: a genomic approach to elucidate the lifestyle of Phyllosticta citrichinaensis.</title>
        <authorList>
            <person name="Buijs V.A."/>
            <person name="Groenewald J.Z."/>
            <person name="Haridas S."/>
            <person name="LaButti K.M."/>
            <person name="Lipzen A."/>
            <person name="Martin F.M."/>
            <person name="Barry K."/>
            <person name="Grigoriev I.V."/>
            <person name="Crous P.W."/>
            <person name="Seidl M.F."/>
        </authorList>
    </citation>
    <scope>NUCLEOTIDE SEQUENCE [LARGE SCALE GENOMIC DNA]</scope>
    <source>
        <strain evidence="2 3">CBS 129764</strain>
    </source>
</reference>
<keyword evidence="3" id="KW-1185">Reference proteome</keyword>
<dbReference type="EMBL" id="JBBWUH010000010">
    <property type="protein sequence ID" value="KAK8155690.1"/>
    <property type="molecule type" value="Genomic_DNA"/>
</dbReference>